<proteinExistence type="predicted"/>
<dbReference type="SUPFAM" id="SSF55166">
    <property type="entry name" value="Hedgehog/DD-peptidase"/>
    <property type="match status" value="1"/>
</dbReference>
<dbReference type="AlphaFoldDB" id="A0A839GW33"/>
<evidence type="ECO:0000259" key="1">
    <source>
        <dbReference type="Pfam" id="PF08291"/>
    </source>
</evidence>
<evidence type="ECO:0000313" key="3">
    <source>
        <dbReference type="Proteomes" id="UP000563094"/>
    </source>
</evidence>
<dbReference type="Gene3D" id="3.30.1380.10">
    <property type="match status" value="1"/>
</dbReference>
<accession>A0A839GW33</accession>
<evidence type="ECO:0000313" key="2">
    <source>
        <dbReference type="EMBL" id="MBA9078946.1"/>
    </source>
</evidence>
<name>A0A839GW33_9BACT</name>
<keyword evidence="3" id="KW-1185">Reference proteome</keyword>
<dbReference type="InterPro" id="IPR009045">
    <property type="entry name" value="Zn_M74/Hedgehog-like"/>
</dbReference>
<dbReference type="EMBL" id="JACJIQ010000017">
    <property type="protein sequence ID" value="MBA9078946.1"/>
    <property type="molecule type" value="Genomic_DNA"/>
</dbReference>
<dbReference type="Pfam" id="PF08291">
    <property type="entry name" value="Peptidase_M15_3"/>
    <property type="match status" value="1"/>
</dbReference>
<organism evidence="2 3">
    <name type="scientific">Rufibacter quisquiliarum</name>
    <dbReference type="NCBI Taxonomy" id="1549639"/>
    <lineage>
        <taxon>Bacteria</taxon>
        <taxon>Pseudomonadati</taxon>
        <taxon>Bacteroidota</taxon>
        <taxon>Cytophagia</taxon>
        <taxon>Cytophagales</taxon>
        <taxon>Hymenobacteraceae</taxon>
        <taxon>Rufibacter</taxon>
    </lineage>
</organism>
<dbReference type="PROSITE" id="PS51318">
    <property type="entry name" value="TAT"/>
    <property type="match status" value="1"/>
</dbReference>
<sequence length="177" mass="18963">MRNSTRRVLLVSLIAVAAVVVLSAIVYQLFPFAPADGELVANYQTAGVCLLACGTKVDLKNFDLKEFDSPDQPGSGKYMKPDTLDRLQVARTLAGIPFAINSGYRTPAHNKKVGGTSLSAHTRGHGVDIAANASTTRFKILKALIAAGFTRIGIGKGFIHADDDPTLPQEVAFHYYS</sequence>
<dbReference type="RefSeq" id="WP_343049767.1">
    <property type="nucleotide sequence ID" value="NZ_JACJIQ010000017.1"/>
</dbReference>
<reference evidence="2 3" key="1">
    <citation type="submission" date="2020-08" db="EMBL/GenBank/DDBJ databases">
        <title>Genomic Encyclopedia of Type Strains, Phase IV (KMG-IV): sequencing the most valuable type-strain genomes for metagenomic binning, comparative biology and taxonomic classification.</title>
        <authorList>
            <person name="Goeker M."/>
        </authorList>
    </citation>
    <scope>NUCLEOTIDE SEQUENCE [LARGE SCALE GENOMIC DNA]</scope>
    <source>
        <strain evidence="2 3">DSM 29854</strain>
    </source>
</reference>
<dbReference type="InterPro" id="IPR013230">
    <property type="entry name" value="Peptidase_M15A_C"/>
</dbReference>
<comment type="caution">
    <text evidence="2">The sequence shown here is derived from an EMBL/GenBank/DDBJ whole genome shotgun (WGS) entry which is preliminary data.</text>
</comment>
<feature type="domain" description="Peptidase M15A C-terminal" evidence="1">
    <location>
        <begin position="80"/>
        <end position="162"/>
    </location>
</feature>
<dbReference type="InterPro" id="IPR006311">
    <property type="entry name" value="TAT_signal"/>
</dbReference>
<gene>
    <name evidence="2" type="ORF">FHS90_003680</name>
</gene>
<protein>
    <recommendedName>
        <fullName evidence="1">Peptidase M15A C-terminal domain-containing protein</fullName>
    </recommendedName>
</protein>
<dbReference type="Proteomes" id="UP000563094">
    <property type="component" value="Unassembled WGS sequence"/>
</dbReference>